<keyword evidence="1" id="KW-0812">Transmembrane</keyword>
<keyword evidence="1" id="KW-1133">Transmembrane helix</keyword>
<dbReference type="RefSeq" id="WP_092890457.1">
    <property type="nucleotide sequence ID" value="NZ_CP061498.1"/>
</dbReference>
<dbReference type="EMBL" id="FNOM01000007">
    <property type="protein sequence ID" value="SDX35096.1"/>
    <property type="molecule type" value="Genomic_DNA"/>
</dbReference>
<evidence type="ECO:0000313" key="3">
    <source>
        <dbReference type="Proteomes" id="UP000198539"/>
    </source>
</evidence>
<proteinExistence type="predicted"/>
<keyword evidence="1" id="KW-0472">Membrane</keyword>
<gene>
    <name evidence="2" type="ORF">SAMN04488238_107196</name>
</gene>
<name>A0A1H3AZD6_9RHOB</name>
<organism evidence="2 3">
    <name type="scientific">Roseicitreum antarcticum</name>
    <dbReference type="NCBI Taxonomy" id="564137"/>
    <lineage>
        <taxon>Bacteria</taxon>
        <taxon>Pseudomonadati</taxon>
        <taxon>Pseudomonadota</taxon>
        <taxon>Alphaproteobacteria</taxon>
        <taxon>Rhodobacterales</taxon>
        <taxon>Paracoccaceae</taxon>
        <taxon>Roseicitreum</taxon>
    </lineage>
</organism>
<evidence type="ECO:0000313" key="2">
    <source>
        <dbReference type="EMBL" id="SDX35096.1"/>
    </source>
</evidence>
<dbReference type="STRING" id="564137.SAMN04488238_107196"/>
<dbReference type="AlphaFoldDB" id="A0A1H3AZD6"/>
<dbReference type="OrthoDB" id="7870250at2"/>
<protein>
    <submittedName>
        <fullName evidence="2">Uncharacterized protein</fullName>
    </submittedName>
</protein>
<evidence type="ECO:0000256" key="1">
    <source>
        <dbReference type="SAM" id="Phobius"/>
    </source>
</evidence>
<keyword evidence="3" id="KW-1185">Reference proteome</keyword>
<feature type="transmembrane region" description="Helical" evidence="1">
    <location>
        <begin position="6"/>
        <end position="28"/>
    </location>
</feature>
<dbReference type="Proteomes" id="UP000198539">
    <property type="component" value="Unassembled WGS sequence"/>
</dbReference>
<accession>A0A1H3AZD6</accession>
<reference evidence="2 3" key="1">
    <citation type="submission" date="2016-10" db="EMBL/GenBank/DDBJ databases">
        <authorList>
            <person name="de Groot N.N."/>
        </authorList>
    </citation>
    <scope>NUCLEOTIDE SEQUENCE [LARGE SCALE GENOMIC DNA]</scope>
    <source>
        <strain evidence="2 3">CGMCC 1.8894</strain>
    </source>
</reference>
<sequence length="108" mass="12645">MNRIEFILVTSLILFVVFGLGWFSYWLLHRFTRVSQADIGELDRMAQALHDAEMQRDQAIEYVHAREGELVNRLAQTEAELRAAMDGLRDARYDADQLRNYIEENQKA</sequence>